<name>A0AAV1ASY7_VICFA</name>
<organism evidence="2 3">
    <name type="scientific">Vicia faba</name>
    <name type="common">Broad bean</name>
    <name type="synonym">Faba vulgaris</name>
    <dbReference type="NCBI Taxonomy" id="3906"/>
    <lineage>
        <taxon>Eukaryota</taxon>
        <taxon>Viridiplantae</taxon>
        <taxon>Streptophyta</taxon>
        <taxon>Embryophyta</taxon>
        <taxon>Tracheophyta</taxon>
        <taxon>Spermatophyta</taxon>
        <taxon>Magnoliopsida</taxon>
        <taxon>eudicotyledons</taxon>
        <taxon>Gunneridae</taxon>
        <taxon>Pentapetalae</taxon>
        <taxon>rosids</taxon>
        <taxon>fabids</taxon>
        <taxon>Fabales</taxon>
        <taxon>Fabaceae</taxon>
        <taxon>Papilionoideae</taxon>
        <taxon>50 kb inversion clade</taxon>
        <taxon>NPAAA clade</taxon>
        <taxon>Hologalegina</taxon>
        <taxon>IRL clade</taxon>
        <taxon>Fabeae</taxon>
        <taxon>Vicia</taxon>
    </lineage>
</organism>
<keyword evidence="3" id="KW-1185">Reference proteome</keyword>
<sequence length="143" mass="16707">MYYYGLICAYEVRSKCGMVGQKFDQMLYEGHGFPLSGKPWQSPSHAQPSKMIKKLGERREKKMINNHPTHFDDINPLKFDYFLFNPRFYILPFSCQSLFLHLFLLSVFILPFFFSISNLFLVLFLLLASSFCLHMLAIPSLSC</sequence>
<accession>A0AAV1ASY7</accession>
<evidence type="ECO:0000313" key="3">
    <source>
        <dbReference type="Proteomes" id="UP001157006"/>
    </source>
</evidence>
<keyword evidence="1" id="KW-0472">Membrane</keyword>
<gene>
    <name evidence="2" type="ORF">VFH_V074000</name>
</gene>
<feature type="transmembrane region" description="Helical" evidence="1">
    <location>
        <begin position="88"/>
        <end position="113"/>
    </location>
</feature>
<protein>
    <submittedName>
        <fullName evidence="2">Uncharacterized protein</fullName>
    </submittedName>
</protein>
<feature type="transmembrane region" description="Helical" evidence="1">
    <location>
        <begin position="119"/>
        <end position="138"/>
    </location>
</feature>
<dbReference type="AlphaFoldDB" id="A0AAV1ASY7"/>
<keyword evidence="1" id="KW-0812">Transmembrane</keyword>
<dbReference type="EMBL" id="OX451740">
    <property type="protein sequence ID" value="CAI8613294.1"/>
    <property type="molecule type" value="Genomic_DNA"/>
</dbReference>
<evidence type="ECO:0000313" key="2">
    <source>
        <dbReference type="EMBL" id="CAI8613294.1"/>
    </source>
</evidence>
<dbReference type="Proteomes" id="UP001157006">
    <property type="component" value="Chromosome 5"/>
</dbReference>
<proteinExistence type="predicted"/>
<keyword evidence="1" id="KW-1133">Transmembrane helix</keyword>
<reference evidence="2 3" key="1">
    <citation type="submission" date="2023-01" db="EMBL/GenBank/DDBJ databases">
        <authorList>
            <person name="Kreplak J."/>
        </authorList>
    </citation>
    <scope>NUCLEOTIDE SEQUENCE [LARGE SCALE GENOMIC DNA]</scope>
</reference>
<evidence type="ECO:0000256" key="1">
    <source>
        <dbReference type="SAM" id="Phobius"/>
    </source>
</evidence>